<proteinExistence type="predicted"/>
<accession>A0ACC0E4Z5</accession>
<reference evidence="2" key="2">
    <citation type="journal article" date="2018" name="Mol. Plant Microbe Interact.">
        <title>Genome sequence resources for the wheat stripe rust pathogen (Puccinia striiformis f. sp. tritici) and the barley stripe rust pathogen (Puccinia striiformis f. sp. hordei).</title>
        <authorList>
            <person name="Xia C."/>
            <person name="Wang M."/>
            <person name="Yin C."/>
            <person name="Cornejo O.E."/>
            <person name="Hulbert S.H."/>
            <person name="Chen X."/>
        </authorList>
    </citation>
    <scope>NUCLEOTIDE SEQUENCE [LARGE SCALE GENOMIC DNA]</scope>
    <source>
        <strain evidence="2">93-210</strain>
    </source>
</reference>
<reference evidence="1 2" key="3">
    <citation type="journal article" date="2022" name="Microbiol. Spectr.">
        <title>Folding features and dynamics of 3D genome architecture in plant fungal pathogens.</title>
        <authorList>
            <person name="Xia C."/>
        </authorList>
    </citation>
    <scope>NUCLEOTIDE SEQUENCE [LARGE SCALE GENOMIC DNA]</scope>
    <source>
        <strain evidence="1 2">93-210</strain>
    </source>
</reference>
<dbReference type="Proteomes" id="UP001060170">
    <property type="component" value="Chromosome 10"/>
</dbReference>
<sequence>MDGIQAATELQDSNDDELKEKIATQSMQRYNQVPKPPQVNTVVNLLLGQNTFLLAATGFGKSRISELYLEMLPKDRNRNIYGLVAVLNPLDALGNNQVEEKNQAASTSINLKKSLAAKRVVTYSRASTISFTFPLKSSLITRHSPVFTSRLSSKANWPWSLLTRRT</sequence>
<gene>
    <name evidence="1" type="ORF">MJO28_010620</name>
</gene>
<protein>
    <submittedName>
        <fullName evidence="1">Uncharacterized protein</fullName>
    </submittedName>
</protein>
<evidence type="ECO:0000313" key="1">
    <source>
        <dbReference type="EMBL" id="KAI7944925.1"/>
    </source>
</evidence>
<dbReference type="EMBL" id="CM045874">
    <property type="protein sequence ID" value="KAI7944925.1"/>
    <property type="molecule type" value="Genomic_DNA"/>
</dbReference>
<comment type="caution">
    <text evidence="1">The sequence shown here is derived from an EMBL/GenBank/DDBJ whole genome shotgun (WGS) entry which is preliminary data.</text>
</comment>
<organism evidence="1 2">
    <name type="scientific">Puccinia striiformis f. sp. tritici</name>
    <dbReference type="NCBI Taxonomy" id="168172"/>
    <lineage>
        <taxon>Eukaryota</taxon>
        <taxon>Fungi</taxon>
        <taxon>Dikarya</taxon>
        <taxon>Basidiomycota</taxon>
        <taxon>Pucciniomycotina</taxon>
        <taxon>Pucciniomycetes</taxon>
        <taxon>Pucciniales</taxon>
        <taxon>Pucciniaceae</taxon>
        <taxon>Puccinia</taxon>
    </lineage>
</organism>
<evidence type="ECO:0000313" key="2">
    <source>
        <dbReference type="Proteomes" id="UP001060170"/>
    </source>
</evidence>
<reference evidence="2" key="1">
    <citation type="journal article" date="2018" name="BMC Genomics">
        <title>Genomic insights into host adaptation between the wheat stripe rust pathogen (Puccinia striiformis f. sp. tritici) and the barley stripe rust pathogen (Puccinia striiformis f. sp. hordei).</title>
        <authorList>
            <person name="Xia C."/>
            <person name="Wang M."/>
            <person name="Yin C."/>
            <person name="Cornejo O.E."/>
            <person name="Hulbert S.H."/>
            <person name="Chen X."/>
        </authorList>
    </citation>
    <scope>NUCLEOTIDE SEQUENCE [LARGE SCALE GENOMIC DNA]</scope>
    <source>
        <strain evidence="2">93-210</strain>
    </source>
</reference>
<name>A0ACC0E4Z5_9BASI</name>
<keyword evidence="2" id="KW-1185">Reference proteome</keyword>